<dbReference type="InterPro" id="IPR045337">
    <property type="entry name" value="MmgE_PrpD_C"/>
</dbReference>
<dbReference type="PANTHER" id="PTHR16943">
    <property type="entry name" value="2-METHYLCITRATE DEHYDRATASE-RELATED"/>
    <property type="match status" value="1"/>
</dbReference>
<evidence type="ECO:0000259" key="3">
    <source>
        <dbReference type="Pfam" id="PF19305"/>
    </source>
</evidence>
<evidence type="ECO:0000256" key="1">
    <source>
        <dbReference type="ARBA" id="ARBA00006174"/>
    </source>
</evidence>
<dbReference type="InterPro" id="IPR005656">
    <property type="entry name" value="MmgE_PrpD"/>
</dbReference>
<reference evidence="4 5" key="1">
    <citation type="submission" date="2021-07" db="EMBL/GenBank/DDBJ databases">
        <title>Characterization of Violacein-producing bacteria and related species.</title>
        <authorList>
            <person name="Wilson H.S."/>
            <person name="De Leon M.E."/>
        </authorList>
    </citation>
    <scope>NUCLEOTIDE SEQUENCE [LARGE SCALE GENOMIC DNA]</scope>
    <source>
        <strain evidence="4 5">HSC-2F05</strain>
    </source>
</reference>
<name>A0ABS7YDA8_9BURK</name>
<dbReference type="InterPro" id="IPR042188">
    <property type="entry name" value="MmgE/PrpD_sf_2"/>
</dbReference>
<dbReference type="InterPro" id="IPR036148">
    <property type="entry name" value="MmgE/PrpD_sf"/>
</dbReference>
<feature type="domain" description="MmgE/PrpD N-terminal" evidence="2">
    <location>
        <begin position="7"/>
        <end position="245"/>
    </location>
</feature>
<proteinExistence type="inferred from homology"/>
<gene>
    <name evidence="4" type="ORF">LE190_15675</name>
</gene>
<dbReference type="Gene3D" id="1.10.4100.10">
    <property type="entry name" value="2-methylcitrate dehydratase PrpD"/>
    <property type="match status" value="1"/>
</dbReference>
<organism evidence="4 5">
    <name type="scientific">Massilia hydrophila</name>
    <dbReference type="NCBI Taxonomy" id="3044279"/>
    <lineage>
        <taxon>Bacteria</taxon>
        <taxon>Pseudomonadati</taxon>
        <taxon>Pseudomonadota</taxon>
        <taxon>Betaproteobacteria</taxon>
        <taxon>Burkholderiales</taxon>
        <taxon>Oxalobacteraceae</taxon>
        <taxon>Telluria group</taxon>
        <taxon>Massilia</taxon>
    </lineage>
</organism>
<dbReference type="Gene3D" id="3.30.1330.120">
    <property type="entry name" value="2-methylcitrate dehydratase PrpD"/>
    <property type="match status" value="1"/>
</dbReference>
<evidence type="ECO:0000313" key="4">
    <source>
        <dbReference type="EMBL" id="MCA1857353.1"/>
    </source>
</evidence>
<evidence type="ECO:0000259" key="2">
    <source>
        <dbReference type="Pfam" id="PF03972"/>
    </source>
</evidence>
<accession>A0ABS7YDA8</accession>
<sequence length="452" mass="46845">MTAIDSLLDHVLETGYGDLPPAAVQAALTFIYDSVGVGLSGARHPRSAQVLAAARAWGSGNDAQVWASGERLPAQAAALVNAYQVHNQEFDCVHEDAVVHPMAVILPSLLAWAERQGAVSGRELILAVTLAVDVAAFVGMAQGAPMRFFRPAMCGALGATAGLARLAGASRAVLHNALGIAYSQLSGTMQAHVEGSPMLALQVGMNARAAVSALDLALQGFEGPKDILEGPFGYFALFDGQADWARASAELGRTFQITRVSHKPFPTGRAAHGALDALATLQDQGAFSPSEVTRVLLRAPPLVARLVGRPPLPSMDANYARLCLPYLAAVALLDGGVGLDAVDPARIGAADWQALAARVAVEPWALDQPNALAPQRLELALADGRMLALDLPQVLGHPERPLPRAAQHAKFAACCRSAGFDAAASAGLEAALSGLEGLADVRSLAALLAAPH</sequence>
<dbReference type="EMBL" id="JAHYBX010000006">
    <property type="protein sequence ID" value="MCA1857353.1"/>
    <property type="molecule type" value="Genomic_DNA"/>
</dbReference>
<dbReference type="PANTHER" id="PTHR16943:SF8">
    <property type="entry name" value="2-METHYLCITRATE DEHYDRATASE"/>
    <property type="match status" value="1"/>
</dbReference>
<comment type="similarity">
    <text evidence="1">Belongs to the PrpD family.</text>
</comment>
<feature type="domain" description="MmgE/PrpD C-terminal" evidence="3">
    <location>
        <begin position="265"/>
        <end position="420"/>
    </location>
</feature>
<dbReference type="Pfam" id="PF03972">
    <property type="entry name" value="MmgE_PrpD_N"/>
    <property type="match status" value="1"/>
</dbReference>
<dbReference type="Pfam" id="PF19305">
    <property type="entry name" value="MmgE_PrpD_C"/>
    <property type="match status" value="1"/>
</dbReference>
<dbReference type="RefSeq" id="WP_225239569.1">
    <property type="nucleotide sequence ID" value="NZ_JAHYBX010000006.1"/>
</dbReference>
<dbReference type="InterPro" id="IPR042183">
    <property type="entry name" value="MmgE/PrpD_sf_1"/>
</dbReference>
<keyword evidence="5" id="KW-1185">Reference proteome</keyword>
<evidence type="ECO:0000313" key="5">
    <source>
        <dbReference type="Proteomes" id="UP001198602"/>
    </source>
</evidence>
<protein>
    <submittedName>
        <fullName evidence="4">MmgE/PrpD family protein</fullName>
    </submittedName>
</protein>
<dbReference type="InterPro" id="IPR045336">
    <property type="entry name" value="MmgE_PrpD_N"/>
</dbReference>
<dbReference type="Proteomes" id="UP001198602">
    <property type="component" value="Unassembled WGS sequence"/>
</dbReference>
<comment type="caution">
    <text evidence="4">The sequence shown here is derived from an EMBL/GenBank/DDBJ whole genome shotgun (WGS) entry which is preliminary data.</text>
</comment>
<dbReference type="SUPFAM" id="SSF103378">
    <property type="entry name" value="2-methylcitrate dehydratase PrpD"/>
    <property type="match status" value="1"/>
</dbReference>